<dbReference type="OrthoDB" id="2530105at2"/>
<organism evidence="1 2">
    <name type="scientific">Uabimicrobium amorphum</name>
    <dbReference type="NCBI Taxonomy" id="2596890"/>
    <lineage>
        <taxon>Bacteria</taxon>
        <taxon>Pseudomonadati</taxon>
        <taxon>Planctomycetota</taxon>
        <taxon>Candidatus Uabimicrobiia</taxon>
        <taxon>Candidatus Uabimicrobiales</taxon>
        <taxon>Candidatus Uabimicrobiaceae</taxon>
        <taxon>Candidatus Uabimicrobium</taxon>
    </lineage>
</organism>
<evidence type="ECO:0000313" key="1">
    <source>
        <dbReference type="EMBL" id="BBM87373.1"/>
    </source>
</evidence>
<protein>
    <submittedName>
        <fullName evidence="1">Uncharacterized protein</fullName>
    </submittedName>
</protein>
<accession>A0A5S9ISK2</accession>
<reference evidence="1 2" key="1">
    <citation type="submission" date="2019-08" db="EMBL/GenBank/DDBJ databases">
        <title>Complete genome sequence of Candidatus Uab amorphum.</title>
        <authorList>
            <person name="Shiratori T."/>
            <person name="Suzuki S."/>
            <person name="Kakizawa Y."/>
            <person name="Ishida K."/>
        </authorList>
    </citation>
    <scope>NUCLEOTIDE SEQUENCE [LARGE SCALE GENOMIC DNA]</scope>
    <source>
        <strain evidence="1 2">SRT547</strain>
    </source>
</reference>
<dbReference type="InterPro" id="IPR012964">
    <property type="entry name" value="DUF1702"/>
</dbReference>
<gene>
    <name evidence="1" type="ORF">UABAM_05782</name>
</gene>
<evidence type="ECO:0000313" key="2">
    <source>
        <dbReference type="Proteomes" id="UP000326354"/>
    </source>
</evidence>
<dbReference type="Proteomes" id="UP000326354">
    <property type="component" value="Chromosome"/>
</dbReference>
<dbReference type="KEGG" id="uam:UABAM_05782"/>
<name>A0A5S9ISK2_UABAM</name>
<dbReference type="EMBL" id="AP019860">
    <property type="protein sequence ID" value="BBM87373.1"/>
    <property type="molecule type" value="Genomic_DNA"/>
</dbReference>
<proteinExistence type="predicted"/>
<dbReference type="Pfam" id="PF08012">
    <property type="entry name" value="DUF1702"/>
    <property type="match status" value="1"/>
</dbReference>
<dbReference type="RefSeq" id="WP_151971395.1">
    <property type="nucleotide sequence ID" value="NZ_AP019860.1"/>
</dbReference>
<sequence>MIRSLLAAAVNSSLQKFMKTQPQNIQDTLFSLQQGISDGIHELDAEKILANQRQFPWYKQLFYREGYAMGLAFLHVIKLRPGNPDKRHDLPLFRIMHYTGYGFYNGLAKFSRKVPFVAPYWRDIEDYDEFYPFLIGGETFGKTIARKKWDRKFVEKFDVSHNYSFYREAAWHGCGRSLWFKFNHDITALVKALELYPPATQELLLGVGVAITFTQIAQPQKVIADILRFPVKYHHALKEGAGISLATMTFEHPVVTEKLKELYCNELQPYFSNALHWGETLPFDSDWYQTTIYKIREENKKLQ</sequence>
<keyword evidence="2" id="KW-1185">Reference proteome</keyword>
<dbReference type="AlphaFoldDB" id="A0A5S9ISK2"/>